<evidence type="ECO:0000259" key="1">
    <source>
        <dbReference type="PROSITE" id="PS50940"/>
    </source>
</evidence>
<name>A0A0L7QNS0_9HYME</name>
<dbReference type="Proteomes" id="UP000053825">
    <property type="component" value="Unassembled WGS sequence"/>
</dbReference>
<dbReference type="STRING" id="597456.A0A0L7QNS0"/>
<dbReference type="InterPro" id="IPR002557">
    <property type="entry name" value="Chitin-bd_dom"/>
</dbReference>
<dbReference type="Pfam" id="PF01607">
    <property type="entry name" value="CBM_14"/>
    <property type="match status" value="1"/>
</dbReference>
<dbReference type="PROSITE" id="PS50940">
    <property type="entry name" value="CHIT_BIND_II"/>
    <property type="match status" value="1"/>
</dbReference>
<dbReference type="GO" id="GO:0005576">
    <property type="term" value="C:extracellular region"/>
    <property type="evidence" value="ECO:0007669"/>
    <property type="project" value="InterPro"/>
</dbReference>
<reference evidence="2 3" key="1">
    <citation type="submission" date="2015-07" db="EMBL/GenBank/DDBJ databases">
        <title>The genome of Habropoda laboriosa.</title>
        <authorList>
            <person name="Pan H."/>
            <person name="Kapheim K."/>
        </authorList>
    </citation>
    <scope>NUCLEOTIDE SEQUENCE [LARGE SCALE GENOMIC DNA]</scope>
    <source>
        <strain evidence="2">0110345459</strain>
    </source>
</reference>
<dbReference type="SUPFAM" id="SSF57625">
    <property type="entry name" value="Invertebrate chitin-binding proteins"/>
    <property type="match status" value="1"/>
</dbReference>
<feature type="domain" description="Chitin-binding type-2" evidence="1">
    <location>
        <begin position="4"/>
        <end position="62"/>
    </location>
</feature>
<gene>
    <name evidence="2" type="ORF">WH47_08599</name>
</gene>
<dbReference type="EMBL" id="KQ414845">
    <property type="protein sequence ID" value="KOC60270.1"/>
    <property type="molecule type" value="Genomic_DNA"/>
</dbReference>
<accession>A0A0L7QNS0</accession>
<sequence length="375" mass="43097">MKTNFSCFNRAAGFYADVNAHCKIYHTCDEYGNKFTYHCPEETAFRQDALICDHAHLVHCEGHISSNAKECIEKNRTNNSCCSENIAAKSESLFQSFHVTQAVEGNNKMQHGFVFNPRGFLKNFNTTETAKIKVMNSFQPLNNINFTTSISVNNSINTRAQYMPTINNRQESGLKKNANFSIPSQSIYSKDKFNEKQKMDQEGYLNKNINNPLYNFLKLPPNTFSESIKNQENNIKNHQSTRSPNDFLRLSSANHRNYLETLKSIQKNTKIPVTMAANIVISTTELPVYALTLSLKPLIPGELEYDPYYPKISTSTESYYTPIHDTKEWPPIRDFTQTTWSSTHFQLPPVLPDLNSLEDIVDRRKLLYIPRNKFN</sequence>
<protein>
    <recommendedName>
        <fullName evidence="1">Chitin-binding type-2 domain-containing protein</fullName>
    </recommendedName>
</protein>
<proteinExistence type="predicted"/>
<organism evidence="2 3">
    <name type="scientific">Habropoda laboriosa</name>
    <dbReference type="NCBI Taxonomy" id="597456"/>
    <lineage>
        <taxon>Eukaryota</taxon>
        <taxon>Metazoa</taxon>
        <taxon>Ecdysozoa</taxon>
        <taxon>Arthropoda</taxon>
        <taxon>Hexapoda</taxon>
        <taxon>Insecta</taxon>
        <taxon>Pterygota</taxon>
        <taxon>Neoptera</taxon>
        <taxon>Endopterygota</taxon>
        <taxon>Hymenoptera</taxon>
        <taxon>Apocrita</taxon>
        <taxon>Aculeata</taxon>
        <taxon>Apoidea</taxon>
        <taxon>Anthophila</taxon>
        <taxon>Apidae</taxon>
        <taxon>Habropoda</taxon>
    </lineage>
</organism>
<dbReference type="InterPro" id="IPR036508">
    <property type="entry name" value="Chitin-bd_dom_sf"/>
</dbReference>
<keyword evidence="3" id="KW-1185">Reference proteome</keyword>
<dbReference type="Gene3D" id="2.170.140.10">
    <property type="entry name" value="Chitin binding domain"/>
    <property type="match status" value="1"/>
</dbReference>
<dbReference type="OrthoDB" id="6379319at2759"/>
<evidence type="ECO:0000313" key="3">
    <source>
        <dbReference type="Proteomes" id="UP000053825"/>
    </source>
</evidence>
<dbReference type="GO" id="GO:0008061">
    <property type="term" value="F:chitin binding"/>
    <property type="evidence" value="ECO:0007669"/>
    <property type="project" value="InterPro"/>
</dbReference>
<dbReference type="AlphaFoldDB" id="A0A0L7QNS0"/>
<evidence type="ECO:0000313" key="2">
    <source>
        <dbReference type="EMBL" id="KOC60270.1"/>
    </source>
</evidence>